<reference evidence="17 18" key="1">
    <citation type="submission" date="2022-05" db="EMBL/GenBank/DDBJ databases">
        <authorList>
            <consortium name="Genoscope - CEA"/>
            <person name="William W."/>
        </authorList>
    </citation>
    <scope>NUCLEOTIDE SEQUENCE [LARGE SCALE GENOMIC DNA]</scope>
</reference>
<dbReference type="Gene3D" id="1.20.58.390">
    <property type="entry name" value="Neurotransmitter-gated ion-channel transmembrane domain"/>
    <property type="match status" value="3"/>
</dbReference>
<dbReference type="PROSITE" id="PS00236">
    <property type="entry name" value="NEUROTR_ION_CHANNEL"/>
    <property type="match status" value="2"/>
</dbReference>
<evidence type="ECO:0000256" key="3">
    <source>
        <dbReference type="ARBA" id="ARBA00022692"/>
    </source>
</evidence>
<evidence type="ECO:0000256" key="5">
    <source>
        <dbReference type="ARBA" id="ARBA00023018"/>
    </source>
</evidence>
<dbReference type="Pfam" id="PF02932">
    <property type="entry name" value="Neur_chan_memb"/>
    <property type="match status" value="2"/>
</dbReference>
<keyword evidence="3 14" id="KW-0812">Transmembrane</keyword>
<feature type="domain" description="Neurotransmitter-gated ion-channel transmembrane" evidence="16">
    <location>
        <begin position="227"/>
        <end position="471"/>
    </location>
</feature>
<feature type="non-terminal residue" evidence="17">
    <location>
        <position position="1"/>
    </location>
</feature>
<dbReference type="Proteomes" id="UP001159405">
    <property type="component" value="Unassembled WGS sequence"/>
</dbReference>
<dbReference type="InterPro" id="IPR036734">
    <property type="entry name" value="Neur_chan_lig-bd_sf"/>
</dbReference>
<evidence type="ECO:0000256" key="7">
    <source>
        <dbReference type="ARBA" id="ARBA00023136"/>
    </source>
</evidence>
<dbReference type="Gene3D" id="2.70.170.10">
    <property type="entry name" value="Neurotransmitter-gated ion-channel ligand-binding domain"/>
    <property type="match status" value="2"/>
</dbReference>
<evidence type="ECO:0000256" key="14">
    <source>
        <dbReference type="RuleBase" id="RU000687"/>
    </source>
</evidence>
<feature type="transmembrane region" description="Helical" evidence="14">
    <location>
        <begin position="290"/>
        <end position="308"/>
    </location>
</feature>
<sequence>LAAANKQFYEDLEQLQKDLFTNYSTNIIPQKNKTIAVKVQFDIALNQIIDLDERLQTMTTIVWVRLYWNDFRLQWNSSNYGSIQSFVTSSKKLWLPDITLYNNANDNYDKEKEEYYGLTVSSNGDVGWFYPTIFKSSCTIDVTYFPFDDQKCILKFGSWSYHGLSLDIFHKGPGDTASFTDNGEWILVGMPVTKFITKYRCCPEPYPFITYNIVIRRRTMYYILNFLTPCVLMSALTILGFFLPVESGERMNVGVTVLLSLTVILLLLAEELPATSEVVPLISRYYTLTMVNVFVSIVFTCVVLTFHHHSPTPLPAWVRLFICQWCANVLRVKRNGKKTNESCTSAKKFLKNRNMRRHSLGERLYNGDSTEPVTTNPFVSDKNHANGTHQLVTDSNTPIQLQTLGDQNMNLRKRLSQASKQSEALDILVQRTKKDEEKEHFQQEWRFAAQVLNRLFMWIVLILVVFNCLVYLTKFIHSLPKLPNTSLMKLEQSVPSSHIVQELEYDLFHSYDKSVLPKTTLEKGVAVTLDLALNQIIDVNKRAQTMTAVIWVRQYWSDHRLHWNASDYDDVTSIVTQASHLWLPDITLYNNAKDDYNIDKESYHSLTISSDGNISRFFPTIYKSSCKLDVTNFPFDDQVCTLKLGSWAYNIYEMDLNSKGNGDISSFIPNGEWTLQSMPSRRHETKFRCCPHPYVFLTYDIHIKRRSLYYVLNCFMPCLIMMALTILSFYLPSETGERMGVGITVLLSLSIIQLILSDSLPPTSEVPLIVVYYGLTMLNIFMSLVFSCIVLTLFHQSPYPLPHWVRRFVCHWGSKPLRLHSEWNQIKEKRKQLERKLKSASNTMAFECAVNWIPEMSLPSHGPTATLLNSHESRDKFSDHKNDCTLTKKLLEEELENALREEWKFASRVINKYFMWIIISAITSNALYVILMAPSGNLL</sequence>
<evidence type="ECO:0000256" key="12">
    <source>
        <dbReference type="ARBA" id="ARBA00023303"/>
    </source>
</evidence>
<dbReference type="SUPFAM" id="SSF63712">
    <property type="entry name" value="Nicotinic receptor ligand binding domain-like"/>
    <property type="match status" value="2"/>
</dbReference>
<keyword evidence="5" id="KW-0770">Synapse</keyword>
<dbReference type="EMBL" id="CALNXK010000132">
    <property type="protein sequence ID" value="CAH3165287.1"/>
    <property type="molecule type" value="Genomic_DNA"/>
</dbReference>
<dbReference type="InterPro" id="IPR006201">
    <property type="entry name" value="Neur_channel"/>
</dbReference>
<keyword evidence="2" id="KW-1003">Cell membrane</keyword>
<dbReference type="InterPro" id="IPR038050">
    <property type="entry name" value="Neuro_actylchol_rec"/>
</dbReference>
<keyword evidence="4 14" id="KW-1133">Transmembrane helix</keyword>
<protein>
    <submittedName>
        <fullName evidence="17">Uncharacterized protein</fullName>
    </submittedName>
</protein>
<dbReference type="PRINTS" id="PR00254">
    <property type="entry name" value="NICOTINICR"/>
</dbReference>
<feature type="domain" description="Neurotransmitter-gated ion-channel transmembrane" evidence="16">
    <location>
        <begin position="716"/>
        <end position="922"/>
    </location>
</feature>
<evidence type="ECO:0000313" key="17">
    <source>
        <dbReference type="EMBL" id="CAH3165287.1"/>
    </source>
</evidence>
<dbReference type="Pfam" id="PF02931">
    <property type="entry name" value="Neur_chan_LBD"/>
    <property type="match status" value="2"/>
</dbReference>
<feature type="transmembrane region" description="Helical" evidence="14">
    <location>
        <begin position="768"/>
        <end position="794"/>
    </location>
</feature>
<keyword evidence="10" id="KW-0325">Glycoprotein</keyword>
<keyword evidence="6 14" id="KW-0406">Ion transport</keyword>
<evidence type="ECO:0000256" key="2">
    <source>
        <dbReference type="ARBA" id="ARBA00022475"/>
    </source>
</evidence>
<feature type="transmembrane region" description="Helical" evidence="14">
    <location>
        <begin position="913"/>
        <end position="933"/>
    </location>
</feature>
<comment type="caution">
    <text evidence="14">Lacks conserved residue(s) required for the propagation of feature annotation.</text>
</comment>
<gene>
    <name evidence="17" type="ORF">PLOB_00007082</name>
</gene>
<keyword evidence="8" id="KW-1015">Disulfide bond</keyword>
<dbReference type="PANTHER" id="PTHR18945">
    <property type="entry name" value="NEUROTRANSMITTER GATED ION CHANNEL"/>
    <property type="match status" value="1"/>
</dbReference>
<evidence type="ECO:0000256" key="8">
    <source>
        <dbReference type="ARBA" id="ARBA00023157"/>
    </source>
</evidence>
<keyword evidence="1 14" id="KW-0813">Transport</keyword>
<feature type="transmembrane region" description="Helical" evidence="14">
    <location>
        <begin position="708"/>
        <end position="731"/>
    </location>
</feature>
<keyword evidence="18" id="KW-1185">Reference proteome</keyword>
<keyword evidence="9" id="KW-0675">Receptor</keyword>
<evidence type="ECO:0000256" key="10">
    <source>
        <dbReference type="ARBA" id="ARBA00023180"/>
    </source>
</evidence>
<evidence type="ECO:0000256" key="1">
    <source>
        <dbReference type="ARBA" id="ARBA00022448"/>
    </source>
</evidence>
<dbReference type="InterPro" id="IPR036719">
    <property type="entry name" value="Neuro-gated_channel_TM_sf"/>
</dbReference>
<evidence type="ECO:0000256" key="6">
    <source>
        <dbReference type="ARBA" id="ARBA00023065"/>
    </source>
</evidence>
<comment type="similarity">
    <text evidence="14">Belongs to the ligand-gated ion channel (TC 1.A.9) family.</text>
</comment>
<keyword evidence="12 14" id="KW-0407">Ion channel</keyword>
<feature type="domain" description="Neurotransmitter-gated ion-channel ligand-binding" evidence="15">
    <location>
        <begin position="13"/>
        <end position="219"/>
    </location>
</feature>
<feature type="transmembrane region" description="Helical" evidence="14">
    <location>
        <begin position="222"/>
        <end position="245"/>
    </location>
</feature>
<keyword evidence="7 14" id="KW-0472">Membrane</keyword>
<dbReference type="CDD" id="cd18997">
    <property type="entry name" value="LGIC_ECD_nAChR"/>
    <property type="match status" value="2"/>
</dbReference>
<feature type="transmembrane region" description="Helical" evidence="14">
    <location>
        <begin position="251"/>
        <end position="269"/>
    </location>
</feature>
<evidence type="ECO:0000256" key="11">
    <source>
        <dbReference type="ARBA" id="ARBA00023286"/>
    </source>
</evidence>
<keyword evidence="11" id="KW-1071">Ligand-gated ion channel</keyword>
<evidence type="ECO:0000259" key="15">
    <source>
        <dbReference type="Pfam" id="PF02931"/>
    </source>
</evidence>
<dbReference type="InterPro" id="IPR002394">
    <property type="entry name" value="Nicotinic_acetylcholine_rcpt"/>
</dbReference>
<evidence type="ECO:0000256" key="4">
    <source>
        <dbReference type="ARBA" id="ARBA00022989"/>
    </source>
</evidence>
<proteinExistence type="inferred from homology"/>
<evidence type="ECO:0000256" key="9">
    <source>
        <dbReference type="ARBA" id="ARBA00023170"/>
    </source>
</evidence>
<organism evidence="17 18">
    <name type="scientific">Porites lobata</name>
    <dbReference type="NCBI Taxonomy" id="104759"/>
    <lineage>
        <taxon>Eukaryota</taxon>
        <taxon>Metazoa</taxon>
        <taxon>Cnidaria</taxon>
        <taxon>Anthozoa</taxon>
        <taxon>Hexacorallia</taxon>
        <taxon>Scleractinia</taxon>
        <taxon>Fungiina</taxon>
        <taxon>Poritidae</taxon>
        <taxon>Porites</taxon>
    </lineage>
</organism>
<feature type="transmembrane region" description="Helical" evidence="14">
    <location>
        <begin position="455"/>
        <end position="473"/>
    </location>
</feature>
<dbReference type="SUPFAM" id="SSF90112">
    <property type="entry name" value="Neurotransmitter-gated ion-channel transmembrane pore"/>
    <property type="match status" value="2"/>
</dbReference>
<evidence type="ECO:0000313" key="18">
    <source>
        <dbReference type="Proteomes" id="UP001159405"/>
    </source>
</evidence>
<comment type="subcellular location">
    <subcellularLocation>
        <location evidence="13">Synaptic cell membrane</location>
        <topology evidence="13">Multi-pass membrane protein</topology>
    </subcellularLocation>
</comment>
<evidence type="ECO:0000259" key="16">
    <source>
        <dbReference type="Pfam" id="PF02932"/>
    </source>
</evidence>
<comment type="caution">
    <text evidence="17">The sequence shown here is derived from an EMBL/GenBank/DDBJ whole genome shotgun (WGS) entry which is preliminary data.</text>
</comment>
<feature type="domain" description="Neurotransmitter-gated ion-channel ligand-binding" evidence="15">
    <location>
        <begin position="503"/>
        <end position="706"/>
    </location>
</feature>
<dbReference type="InterPro" id="IPR006029">
    <property type="entry name" value="Neurotrans-gated_channel_TM"/>
</dbReference>
<accession>A0ABN8QIU7</accession>
<dbReference type="CDD" id="cd19051">
    <property type="entry name" value="LGIC_TM_cation"/>
    <property type="match status" value="2"/>
</dbReference>
<evidence type="ECO:0000256" key="13">
    <source>
        <dbReference type="ARBA" id="ARBA00034099"/>
    </source>
</evidence>
<dbReference type="InterPro" id="IPR018000">
    <property type="entry name" value="Neurotransmitter_ion_chnl_CS"/>
</dbReference>
<dbReference type="PRINTS" id="PR00252">
    <property type="entry name" value="NRIONCHANNEL"/>
</dbReference>
<name>A0ABN8QIU7_9CNID</name>
<dbReference type="NCBIfam" id="TIGR00860">
    <property type="entry name" value="LIC"/>
    <property type="match status" value="2"/>
</dbReference>
<dbReference type="InterPro" id="IPR006202">
    <property type="entry name" value="Neur_chan_lig-bd"/>
</dbReference>